<dbReference type="Gene3D" id="3.40.30.10">
    <property type="entry name" value="Glutaredoxin"/>
    <property type="match status" value="1"/>
</dbReference>
<keyword evidence="4" id="KW-1015">Disulfide bond</keyword>
<reference evidence="10" key="1">
    <citation type="submission" date="2023-07" db="EMBL/GenBank/DDBJ databases">
        <title>Whole genome shotgun sequence of Streptomyces achromogenes subsp. rubradiris NBRC 14000.</title>
        <authorList>
            <person name="Komaki H."/>
            <person name="Tamura T."/>
        </authorList>
    </citation>
    <scope>NUCLEOTIDE SEQUENCE [LARGE SCALE GENOMIC DNA]</scope>
    <source>
        <strain evidence="10">NBRC 14000</strain>
    </source>
</reference>
<dbReference type="InterPro" id="IPR017937">
    <property type="entry name" value="Thioredoxin_CS"/>
</dbReference>
<keyword evidence="3" id="KW-0249">Electron transport</keyword>
<keyword evidence="10" id="KW-1185">Reference proteome</keyword>
<dbReference type="PANTHER" id="PTHR45663">
    <property type="entry name" value="GEO12009P1"/>
    <property type="match status" value="1"/>
</dbReference>
<name>A0ABQ3RLA1_STRRR</name>
<dbReference type="PROSITE" id="PS00194">
    <property type="entry name" value="THIOREDOXIN_1"/>
    <property type="match status" value="1"/>
</dbReference>
<organism evidence="9 10">
    <name type="scientific">Streptomyces rubradiris</name>
    <name type="common">Streptomyces achromogenes subsp. rubradiris</name>
    <dbReference type="NCBI Taxonomy" id="285531"/>
    <lineage>
        <taxon>Bacteria</taxon>
        <taxon>Bacillati</taxon>
        <taxon>Actinomycetota</taxon>
        <taxon>Actinomycetes</taxon>
        <taxon>Kitasatosporales</taxon>
        <taxon>Streptomycetaceae</taxon>
        <taxon>Streptomyces</taxon>
    </lineage>
</organism>
<dbReference type="EMBL" id="BNEA01000015">
    <property type="protein sequence ID" value="GHI56643.1"/>
    <property type="molecule type" value="Genomic_DNA"/>
</dbReference>
<dbReference type="PIRSF" id="PIRSF000077">
    <property type="entry name" value="Thioredoxin"/>
    <property type="match status" value="1"/>
</dbReference>
<dbReference type="PROSITE" id="PS51352">
    <property type="entry name" value="THIOREDOXIN_2"/>
    <property type="match status" value="1"/>
</dbReference>
<evidence type="ECO:0000256" key="6">
    <source>
        <dbReference type="NCBIfam" id="TIGR01068"/>
    </source>
</evidence>
<dbReference type="InterPro" id="IPR013766">
    <property type="entry name" value="Thioredoxin_domain"/>
</dbReference>
<feature type="domain" description="Thioredoxin" evidence="8">
    <location>
        <begin position="1"/>
        <end position="109"/>
    </location>
</feature>
<evidence type="ECO:0000256" key="1">
    <source>
        <dbReference type="ARBA" id="ARBA00008987"/>
    </source>
</evidence>
<evidence type="ECO:0000256" key="4">
    <source>
        <dbReference type="ARBA" id="ARBA00023157"/>
    </source>
</evidence>
<evidence type="ECO:0000256" key="3">
    <source>
        <dbReference type="ARBA" id="ARBA00022982"/>
    </source>
</evidence>
<dbReference type="Proteomes" id="UP000646738">
    <property type="component" value="Unassembled WGS sequence"/>
</dbReference>
<evidence type="ECO:0000313" key="10">
    <source>
        <dbReference type="Proteomes" id="UP000646738"/>
    </source>
</evidence>
<evidence type="ECO:0000256" key="2">
    <source>
        <dbReference type="ARBA" id="ARBA00022448"/>
    </source>
</evidence>
<proteinExistence type="inferred from homology"/>
<keyword evidence="5" id="KW-0676">Redox-active center</keyword>
<dbReference type="PANTHER" id="PTHR45663:SF11">
    <property type="entry name" value="GEO12009P1"/>
    <property type="match status" value="1"/>
</dbReference>
<protein>
    <recommendedName>
        <fullName evidence="6 7">Thioredoxin</fullName>
    </recommendedName>
</protein>
<accession>A0ABQ3RLA1</accession>
<dbReference type="NCBIfam" id="TIGR01068">
    <property type="entry name" value="thioredoxin"/>
    <property type="match status" value="1"/>
</dbReference>
<gene>
    <name evidence="9" type="primary">trxA</name>
    <name evidence="9" type="ORF">Srubr_64890</name>
</gene>
<dbReference type="RefSeq" id="WP_189994918.1">
    <property type="nucleotide sequence ID" value="NZ_BNCB01000007.1"/>
</dbReference>
<dbReference type="PRINTS" id="PR00421">
    <property type="entry name" value="THIOREDOXIN"/>
</dbReference>
<dbReference type="InterPro" id="IPR036249">
    <property type="entry name" value="Thioredoxin-like_sf"/>
</dbReference>
<comment type="similarity">
    <text evidence="1 7">Belongs to the thioredoxin family.</text>
</comment>
<dbReference type="SUPFAM" id="SSF52833">
    <property type="entry name" value="Thioredoxin-like"/>
    <property type="match status" value="1"/>
</dbReference>
<evidence type="ECO:0000256" key="5">
    <source>
        <dbReference type="ARBA" id="ARBA00023284"/>
    </source>
</evidence>
<comment type="caution">
    <text evidence="9">The sequence shown here is derived from an EMBL/GenBank/DDBJ whole genome shotgun (WGS) entry which is preliminary data.</text>
</comment>
<keyword evidence="2" id="KW-0813">Transport</keyword>
<evidence type="ECO:0000259" key="8">
    <source>
        <dbReference type="PROSITE" id="PS51352"/>
    </source>
</evidence>
<sequence>MAGNVKTVTDDNFEEEVLKSDKPVLVDFWAEWCGPCRMIAPSLEAIAAEHGDKIQIVKLNIDENPNTAAKYGVMSIPTLNVYQGGDVAKTIVGAKPKAALLRDLDEFITK</sequence>
<evidence type="ECO:0000313" key="9">
    <source>
        <dbReference type="EMBL" id="GHI56643.1"/>
    </source>
</evidence>
<dbReference type="InterPro" id="IPR005746">
    <property type="entry name" value="Thioredoxin"/>
</dbReference>
<dbReference type="Pfam" id="PF00085">
    <property type="entry name" value="Thioredoxin"/>
    <property type="match status" value="1"/>
</dbReference>
<evidence type="ECO:0000256" key="7">
    <source>
        <dbReference type="PIRNR" id="PIRNR000077"/>
    </source>
</evidence>
<dbReference type="CDD" id="cd02947">
    <property type="entry name" value="TRX_family"/>
    <property type="match status" value="1"/>
</dbReference>